<dbReference type="OrthoDB" id="5342758at2759"/>
<evidence type="ECO:0000256" key="1">
    <source>
        <dbReference type="SAM" id="MobiDB-lite"/>
    </source>
</evidence>
<feature type="compositionally biased region" description="Polar residues" evidence="1">
    <location>
        <begin position="114"/>
        <end position="126"/>
    </location>
</feature>
<feature type="compositionally biased region" description="Low complexity" evidence="1">
    <location>
        <begin position="204"/>
        <end position="213"/>
    </location>
</feature>
<feature type="region of interest" description="Disordered" evidence="1">
    <location>
        <begin position="423"/>
        <end position="549"/>
    </location>
</feature>
<dbReference type="AlphaFoldDB" id="A0A0N1I1D1"/>
<feature type="region of interest" description="Disordered" evidence="1">
    <location>
        <begin position="16"/>
        <end position="59"/>
    </location>
</feature>
<protein>
    <recommendedName>
        <fullName evidence="4">Autophagy-related protein 28</fullName>
    </recommendedName>
</protein>
<feature type="compositionally biased region" description="Acidic residues" evidence="1">
    <location>
        <begin position="529"/>
        <end position="540"/>
    </location>
</feature>
<dbReference type="EMBL" id="LFJN01000001">
    <property type="protein sequence ID" value="KPI45632.1"/>
    <property type="molecule type" value="Genomic_DNA"/>
</dbReference>
<feature type="region of interest" description="Disordered" evidence="1">
    <location>
        <begin position="181"/>
        <end position="213"/>
    </location>
</feature>
<proteinExistence type="predicted"/>
<name>A0A0N1I1D1_9EURO</name>
<comment type="caution">
    <text evidence="2">The sequence shown here is derived from an EMBL/GenBank/DDBJ whole genome shotgun (WGS) entry which is preliminary data.</text>
</comment>
<feature type="compositionally biased region" description="Polar residues" evidence="1">
    <location>
        <begin position="425"/>
        <end position="456"/>
    </location>
</feature>
<evidence type="ECO:0000313" key="2">
    <source>
        <dbReference type="EMBL" id="KPI45632.1"/>
    </source>
</evidence>
<feature type="compositionally biased region" description="Basic and acidic residues" evidence="1">
    <location>
        <begin position="492"/>
        <end position="512"/>
    </location>
</feature>
<reference evidence="2 3" key="1">
    <citation type="submission" date="2015-06" db="EMBL/GenBank/DDBJ databases">
        <title>Draft genome of the ant-associated black yeast Phialophora attae CBS 131958.</title>
        <authorList>
            <person name="Moreno L.F."/>
            <person name="Stielow B.J."/>
            <person name="de Hoog S."/>
            <person name="Vicente V.A."/>
            <person name="Weiss V.A."/>
            <person name="de Vries M."/>
            <person name="Cruz L.M."/>
            <person name="Souza E.M."/>
        </authorList>
    </citation>
    <scope>NUCLEOTIDE SEQUENCE [LARGE SCALE GENOMIC DNA]</scope>
    <source>
        <strain evidence="2 3">CBS 131958</strain>
    </source>
</reference>
<dbReference type="VEuPathDB" id="FungiDB:AB675_818"/>
<feature type="compositionally biased region" description="Low complexity" evidence="1">
    <location>
        <begin position="46"/>
        <end position="58"/>
    </location>
</feature>
<sequence>MNKSFIERIFPHSPNSALPRYEYDSSSPARSSTSSANRISLRDRSNSPASPLRSSPRSAIKAAPLSTAIHHDDPFLPIERAAKALERTLQSMIDAQSDALESALPQDQYDDLSSVGSPTPTPSLSATARGEGPRTMPIRQPKPQKLTLRGARKGLGKTMSELVALKKEELHVIQAETRSRDGALRKAAAHKDKRRSLETAMQEAASDGSASSPAALRAEAASVEREIQELEVRLFELRSRHRHLLNRAEEHENVIESKLSSFKHSMAAAEREVQQFLRNPPVRCSLNTYDDSKSTRGGMYALTADRRTLDMAEEQWSTEQSLLAQRKTNVEREQAALQDGADLWRDAISRISAFEKSLRSKIDGGLDGGTDLSNAPIVRDLDTLTESLENDYATAEANDWKLLMVALGAELAALSRARELLVGPSPQTDEPQKPTETAVNGTTSGSQAASNAEYSSGDNNPPDGFFNGGGGSELPHSRRRNSTSSNESLKATLERFGDSIQQREVRPGDPTKGKTPMRTGNPSRISMMDGDDDSEEDDGPSADLLLSRG</sequence>
<gene>
    <name evidence="2" type="ORF">AB675_818</name>
</gene>
<evidence type="ECO:0000313" key="3">
    <source>
        <dbReference type="Proteomes" id="UP000038010"/>
    </source>
</evidence>
<evidence type="ECO:0008006" key="4">
    <source>
        <dbReference type="Google" id="ProtNLM"/>
    </source>
</evidence>
<organism evidence="2 3">
    <name type="scientific">Cyphellophora attinorum</name>
    <dbReference type="NCBI Taxonomy" id="1664694"/>
    <lineage>
        <taxon>Eukaryota</taxon>
        <taxon>Fungi</taxon>
        <taxon>Dikarya</taxon>
        <taxon>Ascomycota</taxon>
        <taxon>Pezizomycotina</taxon>
        <taxon>Eurotiomycetes</taxon>
        <taxon>Chaetothyriomycetidae</taxon>
        <taxon>Chaetothyriales</taxon>
        <taxon>Cyphellophoraceae</taxon>
        <taxon>Cyphellophora</taxon>
    </lineage>
</organism>
<dbReference type="RefSeq" id="XP_018005595.1">
    <property type="nucleotide sequence ID" value="XM_018148618.1"/>
</dbReference>
<keyword evidence="3" id="KW-1185">Reference proteome</keyword>
<dbReference type="GeneID" id="28740486"/>
<feature type="compositionally biased region" description="Low complexity" evidence="1">
    <location>
        <begin position="25"/>
        <end position="35"/>
    </location>
</feature>
<accession>A0A0N1I1D1</accession>
<dbReference type="Proteomes" id="UP000038010">
    <property type="component" value="Unassembled WGS sequence"/>
</dbReference>
<feature type="region of interest" description="Disordered" evidence="1">
    <location>
        <begin position="107"/>
        <end position="141"/>
    </location>
</feature>